<dbReference type="GO" id="GO:1990904">
    <property type="term" value="C:ribonucleoprotein complex"/>
    <property type="evidence" value="ECO:0007669"/>
    <property type="project" value="UniProtKB-KW"/>
</dbReference>
<evidence type="ECO:0000256" key="5">
    <source>
        <dbReference type="SAM" id="Phobius"/>
    </source>
</evidence>
<keyword evidence="5" id="KW-0812">Transmembrane</keyword>
<dbReference type="GO" id="GO:0006412">
    <property type="term" value="P:translation"/>
    <property type="evidence" value="ECO:0007669"/>
    <property type="project" value="InterPro"/>
</dbReference>
<organism evidence="6 7">
    <name type="scientific">Cnephaeus nilssonii</name>
    <name type="common">Northern bat</name>
    <name type="synonym">Eptesicus nilssonii</name>
    <dbReference type="NCBI Taxonomy" id="3371016"/>
    <lineage>
        <taxon>Eukaryota</taxon>
        <taxon>Metazoa</taxon>
        <taxon>Chordata</taxon>
        <taxon>Craniata</taxon>
        <taxon>Vertebrata</taxon>
        <taxon>Euteleostomi</taxon>
        <taxon>Mammalia</taxon>
        <taxon>Eutheria</taxon>
        <taxon>Laurasiatheria</taxon>
        <taxon>Chiroptera</taxon>
        <taxon>Yangochiroptera</taxon>
        <taxon>Vespertilionidae</taxon>
        <taxon>Cnephaeus</taxon>
    </lineage>
</organism>
<dbReference type="InterPro" id="IPR023574">
    <property type="entry name" value="Ribosomal_uL4_dom_sf"/>
</dbReference>
<reference evidence="6" key="1">
    <citation type="submission" date="2023-06" db="EMBL/GenBank/DDBJ databases">
        <title>Reference genome for the Northern bat (Eptesicus nilssonii), a most northern bat species.</title>
        <authorList>
            <person name="Laine V.N."/>
            <person name="Pulliainen A.T."/>
            <person name="Lilley T.M."/>
        </authorList>
    </citation>
    <scope>NUCLEOTIDE SEQUENCE</scope>
    <source>
        <strain evidence="6">BLF_Eptnil</strain>
        <tissue evidence="6">Kidney</tissue>
    </source>
</reference>
<dbReference type="Proteomes" id="UP001177744">
    <property type="component" value="Unassembled WGS sequence"/>
</dbReference>
<evidence type="ECO:0000256" key="1">
    <source>
        <dbReference type="ARBA" id="ARBA00010528"/>
    </source>
</evidence>
<evidence type="ECO:0000313" key="6">
    <source>
        <dbReference type="EMBL" id="KAK1345010.1"/>
    </source>
</evidence>
<dbReference type="Gene3D" id="3.40.1370.10">
    <property type="match status" value="1"/>
</dbReference>
<comment type="similarity">
    <text evidence="1">Belongs to the universal ribosomal protein uL4 family.</text>
</comment>
<feature type="region of interest" description="Disordered" evidence="4">
    <location>
        <begin position="103"/>
        <end position="139"/>
    </location>
</feature>
<evidence type="ECO:0000256" key="3">
    <source>
        <dbReference type="ARBA" id="ARBA00023274"/>
    </source>
</evidence>
<gene>
    <name evidence="6" type="ORF">QTO34_013714</name>
</gene>
<feature type="compositionally biased region" description="Basic and acidic residues" evidence="4">
    <location>
        <begin position="122"/>
        <end position="135"/>
    </location>
</feature>
<dbReference type="AlphaFoldDB" id="A0AA40I8J4"/>
<evidence type="ECO:0000256" key="4">
    <source>
        <dbReference type="SAM" id="MobiDB-lite"/>
    </source>
</evidence>
<dbReference type="EMBL" id="JAULJE010000003">
    <property type="protein sequence ID" value="KAK1345010.1"/>
    <property type="molecule type" value="Genomic_DNA"/>
</dbReference>
<proteinExistence type="inferred from homology"/>
<keyword evidence="2" id="KW-0689">Ribosomal protein</keyword>
<keyword evidence="5" id="KW-1133">Transmembrane helix</keyword>
<keyword evidence="5" id="KW-0472">Membrane</keyword>
<dbReference type="GO" id="GO:0005840">
    <property type="term" value="C:ribosome"/>
    <property type="evidence" value="ECO:0007669"/>
    <property type="project" value="UniProtKB-KW"/>
</dbReference>
<dbReference type="GO" id="GO:0003735">
    <property type="term" value="F:structural constituent of ribosome"/>
    <property type="evidence" value="ECO:0007669"/>
    <property type="project" value="InterPro"/>
</dbReference>
<feature type="region of interest" description="Disordered" evidence="4">
    <location>
        <begin position="354"/>
        <end position="374"/>
    </location>
</feature>
<dbReference type="PANTHER" id="PTHR19431">
    <property type="entry name" value="60S RIBOSOMAL PROTEIN L4"/>
    <property type="match status" value="1"/>
</dbReference>
<evidence type="ECO:0000313" key="7">
    <source>
        <dbReference type="Proteomes" id="UP001177744"/>
    </source>
</evidence>
<keyword evidence="3" id="KW-0687">Ribonucleoprotein</keyword>
<dbReference type="SUPFAM" id="SSF52166">
    <property type="entry name" value="Ribosomal protein L4"/>
    <property type="match status" value="1"/>
</dbReference>
<comment type="caution">
    <text evidence="6">The sequence shown here is derived from an EMBL/GenBank/DDBJ whole genome shotgun (WGS) entry which is preliminary data.</text>
</comment>
<keyword evidence="7" id="KW-1185">Reference proteome</keyword>
<feature type="transmembrane region" description="Helical" evidence="5">
    <location>
        <begin position="280"/>
        <end position="300"/>
    </location>
</feature>
<sequence length="374" mass="42259">MLSLRRQRRELSVCAMAVLRHRRGLWGSEPTSCCGPSKARSETQCCPRRPYNPDSYKISVGQVAPLSGRGPSKAWELGACLLRHQAFQKPPPSQRLLKGLVHQRTGTQLHREKRKRSSSRHNSIDHSSKEDKHGQDAYSGEGGLRSHWIEWSEALSSPYLGVCSSTDTSVLRKGGIIWQKCHFACCVPGSHLTRYCEFYLLNFQKNNRQLYTVSELTGQEISAESWGADRAVAQIPKVRGGGTHRSGQGSTENTYCGSYMFVSTKTWYHWYQSKREHNAVAIYCLLCPSVLAAMALPALLMSKGHHIEEVPKFPLVVKDKVEGYQKKPQETVLLLKKIKAWNDIKKVYASHRMRAGRGKKRNSSYLEQGTLHHL</sequence>
<accession>A0AA40I8J4</accession>
<evidence type="ECO:0000256" key="2">
    <source>
        <dbReference type="ARBA" id="ARBA00022980"/>
    </source>
</evidence>
<protein>
    <submittedName>
        <fullName evidence="6">Uncharacterized protein</fullName>
    </submittedName>
</protein>
<name>A0AA40I8J4_CNENI</name>
<dbReference type="InterPro" id="IPR045240">
    <property type="entry name" value="Ribosomal_uL4_euk/arch"/>
</dbReference>